<dbReference type="Proteomes" id="UP000241362">
    <property type="component" value="Unassembled WGS sequence"/>
</dbReference>
<gene>
    <name evidence="1" type="ORF">C5F44_01710</name>
</gene>
<evidence type="ECO:0000313" key="1">
    <source>
        <dbReference type="EMBL" id="PTE16591.1"/>
    </source>
</evidence>
<protein>
    <submittedName>
        <fullName evidence="1">Diguanylate cyclase</fullName>
    </submittedName>
</protein>
<evidence type="ECO:0000313" key="2">
    <source>
        <dbReference type="Proteomes" id="UP000241362"/>
    </source>
</evidence>
<dbReference type="AlphaFoldDB" id="A0A2T4JFA4"/>
<dbReference type="Pfam" id="PF12860">
    <property type="entry name" value="PAS_7"/>
    <property type="match status" value="1"/>
</dbReference>
<sequence>MLFDWTLAFGTLFAAGLMALAAVLIVQALSRRGRQAVSSIFSQATPGTVLLFDGDRLVDATPAGRALVSAGLAGGKAWLQAMARLEPLFPGLSQRLEGLPREGRVVLCSRQDIEPPLVLRAESLGGLTRLTLSDSDSEQRKPGTEAAAELALRDEAETMRITLTHAPLLIWHCTGDGQVTWANGAYIQCAVNRLEPGEDLGWPLPALFPTTAEDTSTRRSLRLGHDDYWFDLCSVPLEGRVLHYAQPADRLVRAEVSLRDFQQTLTKTFAQLPIGLAIFDRGRVLQIFNPALIDLTGLPIEFLVARPTLSMLLDAMRERAVLPEPKDYRSWRKQIFDLEEAAASGLFQETWSLPDGRTMRVTGRPHPNDGLAFLFEDISSETARSRRDRADVAMGRAVVDGLDQPVVVFAADGGVILSNRAAMQLWGDPPPGLGLEMQEPDALANWRRLTAPTLLWNDLADYIRTLGTRDPWDGEVRLKDGRLVECRVMPLPEGATMVSFRVMPPAAGDAGAAQAVMVA</sequence>
<dbReference type="Gene3D" id="3.30.450.20">
    <property type="entry name" value="PAS domain"/>
    <property type="match status" value="1"/>
</dbReference>
<organism evidence="1 2">
    <name type="scientific">Fuscovulum blasticum DSM 2131</name>
    <dbReference type="NCBI Taxonomy" id="1188250"/>
    <lineage>
        <taxon>Bacteria</taxon>
        <taxon>Pseudomonadati</taxon>
        <taxon>Pseudomonadota</taxon>
        <taxon>Alphaproteobacteria</taxon>
        <taxon>Rhodobacterales</taxon>
        <taxon>Paracoccaceae</taxon>
        <taxon>Pseudogemmobacter</taxon>
    </lineage>
</organism>
<proteinExistence type="predicted"/>
<dbReference type="InterPro" id="IPR035965">
    <property type="entry name" value="PAS-like_dom_sf"/>
</dbReference>
<dbReference type="EMBL" id="PZKE01000001">
    <property type="protein sequence ID" value="PTE16591.1"/>
    <property type="molecule type" value="Genomic_DNA"/>
</dbReference>
<comment type="caution">
    <text evidence="1">The sequence shown here is derived from an EMBL/GenBank/DDBJ whole genome shotgun (WGS) entry which is preliminary data.</text>
</comment>
<dbReference type="RefSeq" id="WP_107671752.1">
    <property type="nucleotide sequence ID" value="NZ_PZKE01000001.1"/>
</dbReference>
<accession>A0A2T4JFA4</accession>
<reference evidence="1 2" key="1">
    <citation type="submission" date="2018-03" db="EMBL/GenBank/DDBJ databases">
        <title>Rhodobacter blasticus.</title>
        <authorList>
            <person name="Meyer T.E."/>
            <person name="Miller S."/>
            <person name="Lodha T."/>
            <person name="Gandham S."/>
            <person name="Chintalapati S."/>
            <person name="Chintalapati V.R."/>
        </authorList>
    </citation>
    <scope>NUCLEOTIDE SEQUENCE [LARGE SCALE GENOMIC DNA]</scope>
    <source>
        <strain evidence="1 2">DSM 2131</strain>
    </source>
</reference>
<name>A0A2T4JFA4_FUSBL</name>
<keyword evidence="2" id="KW-1185">Reference proteome</keyword>
<dbReference type="SUPFAM" id="SSF55785">
    <property type="entry name" value="PYP-like sensor domain (PAS domain)"/>
    <property type="match status" value="2"/>
</dbReference>